<accession>A0A382QPJ3</accession>
<name>A0A382QPJ3_9ZZZZ</name>
<dbReference type="EMBL" id="UINC01115957">
    <property type="protein sequence ID" value="SVC87356.1"/>
    <property type="molecule type" value="Genomic_DNA"/>
</dbReference>
<feature type="transmembrane region" description="Helical" evidence="1">
    <location>
        <begin position="15"/>
        <end position="34"/>
    </location>
</feature>
<reference evidence="2" key="1">
    <citation type="submission" date="2018-05" db="EMBL/GenBank/DDBJ databases">
        <authorList>
            <person name="Lanie J.A."/>
            <person name="Ng W.-L."/>
            <person name="Kazmierczak K.M."/>
            <person name="Andrzejewski T.M."/>
            <person name="Davidsen T.M."/>
            <person name="Wayne K.J."/>
            <person name="Tettelin H."/>
            <person name="Glass J.I."/>
            <person name="Rusch D."/>
            <person name="Podicherti R."/>
            <person name="Tsui H.-C.T."/>
            <person name="Winkler M.E."/>
        </authorList>
    </citation>
    <scope>NUCLEOTIDE SEQUENCE</scope>
</reference>
<protein>
    <submittedName>
        <fullName evidence="2">Uncharacterized protein</fullName>
    </submittedName>
</protein>
<evidence type="ECO:0000256" key="1">
    <source>
        <dbReference type="SAM" id="Phobius"/>
    </source>
</evidence>
<sequence length="308" mass="35632">MLNMYVVSQRVIRKVINYLGVLIAVPVVLGIRCLSSFVNIRFGYFFVDRIGHFAFDLEYYLCKKKEDVDGEKSIDLFFTKGKSCNDALTSILNRQLFVSPLVYYLYEVERIMFGGRNNLSPARVTTGSMDPEGAFAKNRQGISFLKEEEELGEEYLRKIGCDNAKFVCLVVRDSAYLDTTQSTRSWNYHDYRDTRIDNYLKTVKFLANKGYWIFRMGKYVNQGINIDHPRVVDYALSPDRSDFLDIWLLSKCSFCISTSTGLDSVADVFRRPIAFVNFLPLPWFQTWSNCVLAPAHLIWIETDKKLNC</sequence>
<organism evidence="2">
    <name type="scientific">marine metagenome</name>
    <dbReference type="NCBI Taxonomy" id="408172"/>
    <lineage>
        <taxon>unclassified sequences</taxon>
        <taxon>metagenomes</taxon>
        <taxon>ecological metagenomes</taxon>
    </lineage>
</organism>
<keyword evidence="1" id="KW-0812">Transmembrane</keyword>
<keyword evidence="1" id="KW-0472">Membrane</keyword>
<gene>
    <name evidence="2" type="ORF">METZ01_LOCUS340210</name>
</gene>
<dbReference type="NCBIfam" id="TIGR04372">
    <property type="entry name" value="glycosyl_04372"/>
    <property type="match status" value="1"/>
</dbReference>
<dbReference type="InterPro" id="IPR030808">
    <property type="entry name" value="Glycosyl_04372"/>
</dbReference>
<evidence type="ECO:0000313" key="2">
    <source>
        <dbReference type="EMBL" id="SVC87356.1"/>
    </source>
</evidence>
<keyword evidence="1" id="KW-1133">Transmembrane helix</keyword>
<proteinExistence type="predicted"/>
<feature type="non-terminal residue" evidence="2">
    <location>
        <position position="308"/>
    </location>
</feature>
<dbReference type="AlphaFoldDB" id="A0A382QPJ3"/>